<dbReference type="SUPFAM" id="SSF56112">
    <property type="entry name" value="Protein kinase-like (PK-like)"/>
    <property type="match status" value="1"/>
</dbReference>
<feature type="compositionally biased region" description="Basic and acidic residues" evidence="1">
    <location>
        <begin position="327"/>
        <end position="343"/>
    </location>
</feature>
<protein>
    <submittedName>
        <fullName evidence="2">Serine/threonine protein kinase</fullName>
    </submittedName>
</protein>
<dbReference type="GO" id="GO:0004674">
    <property type="term" value="F:protein serine/threonine kinase activity"/>
    <property type="evidence" value="ECO:0007669"/>
    <property type="project" value="UniProtKB-KW"/>
</dbReference>
<feature type="region of interest" description="Disordered" evidence="1">
    <location>
        <begin position="325"/>
        <end position="351"/>
    </location>
</feature>
<gene>
    <name evidence="2" type="ORF">HII30_10880</name>
</gene>
<keyword evidence="2" id="KW-0808">Transferase</keyword>
<keyword evidence="3" id="KW-1185">Reference proteome</keyword>
<evidence type="ECO:0000313" key="3">
    <source>
        <dbReference type="Proteomes" id="UP000565468"/>
    </source>
</evidence>
<dbReference type="AlphaFoldDB" id="A0A848M6B7"/>
<dbReference type="InterPro" id="IPR011009">
    <property type="entry name" value="Kinase-like_dom_sf"/>
</dbReference>
<organism evidence="2 3">
    <name type="scientific">Paenibacillus lemnae</name>
    <dbReference type="NCBI Taxonomy" id="1330551"/>
    <lineage>
        <taxon>Bacteria</taxon>
        <taxon>Bacillati</taxon>
        <taxon>Bacillota</taxon>
        <taxon>Bacilli</taxon>
        <taxon>Bacillales</taxon>
        <taxon>Paenibacillaceae</taxon>
        <taxon>Paenibacillus</taxon>
    </lineage>
</organism>
<proteinExistence type="predicted"/>
<keyword evidence="2" id="KW-0723">Serine/threonine-protein kinase</keyword>
<dbReference type="Gene3D" id="1.10.510.10">
    <property type="entry name" value="Transferase(Phosphotransferase) domain 1"/>
    <property type="match status" value="1"/>
</dbReference>
<dbReference type="RefSeq" id="WP_169505055.1">
    <property type="nucleotide sequence ID" value="NZ_JABBPN010000008.1"/>
</dbReference>
<feature type="region of interest" description="Disordered" evidence="1">
    <location>
        <begin position="494"/>
        <end position="516"/>
    </location>
</feature>
<name>A0A848M6B7_PAELE</name>
<evidence type="ECO:0000313" key="2">
    <source>
        <dbReference type="EMBL" id="NMO96275.1"/>
    </source>
</evidence>
<keyword evidence="2" id="KW-0418">Kinase</keyword>
<dbReference type="EMBL" id="JABBPN010000008">
    <property type="protein sequence ID" value="NMO96275.1"/>
    <property type="molecule type" value="Genomic_DNA"/>
</dbReference>
<accession>A0A848M6B7</accession>
<feature type="region of interest" description="Disordered" evidence="1">
    <location>
        <begin position="597"/>
        <end position="635"/>
    </location>
</feature>
<comment type="caution">
    <text evidence="2">The sequence shown here is derived from an EMBL/GenBank/DDBJ whole genome shotgun (WGS) entry which is preliminary data.</text>
</comment>
<dbReference type="Proteomes" id="UP000565468">
    <property type="component" value="Unassembled WGS sequence"/>
</dbReference>
<reference evidence="2 3" key="1">
    <citation type="submission" date="2020-04" db="EMBL/GenBank/DDBJ databases">
        <title>Paenibacillus algicola sp. nov., a novel marine bacterium producing alginate lyase.</title>
        <authorList>
            <person name="Huang H."/>
        </authorList>
    </citation>
    <scope>NUCLEOTIDE SEQUENCE [LARGE SCALE GENOMIC DNA]</scope>
    <source>
        <strain evidence="2 3">L7-75</strain>
    </source>
</reference>
<sequence>MSFQPNPGDEIIINGTAYKVGQHPAAPGLAYAQAGRQGIVYQLLPVQGEVHEAKALKVFFPKFRIPAMVYQSDHMATYKDIPGLQVCSREVLTPERNGDLIAGYPDLLYAVVMPWIHGITWFDVISDQRNLARGDSLMLAKALAAIGSSMEQRGLAHCDLSAPNVMLPFFSEVELPEGSAAVELVDVEQIYSPKMDRPDVLLAGSPGYAAHRTVHSGLWSAYADRFAGAVIIAEMLGWSDPAVVGKAWGESYFDQHEMQTTCERYFLLKKSLSQRWGQSIADLFGRAWDSQDLSSCPTFGEWLVALSALSEEEPAAVVPETAAAAEAEDKPQVDGESAERHAAETLGLQPGNREVNDNVVGRLFNQARDLEAAGNLSGALEIFRSAYHFVKKDSPLEVELAAAIHGLEAQLNPPSEEKTGWRAFVSSKRFMVSAAAAVAILTGSAFTVNQILADKAETRVQQEAEAAAKLAAEEKAKAAEEARLKEEQAAKLAADKKAEEERKKAEEESKKAEALKAEEARKKAEAEEKAKKAEEVKLAAEKAKLQEKYDKQAKYEAYLAQVEANKKKAALQEKYDKQEKYEQYLVQLEEQKKRQAREAEAARQAEAARKAEAQRQAESARKAEAQRQAEAARKAEAQRQAAAQLKKQRAENVVTLIAYYNKAYNAQVAGNLPRARNFARSFTSMYQKDAAYYNKVGKMRTRLNGINLFLKDSSFWLPSI</sequence>
<evidence type="ECO:0000256" key="1">
    <source>
        <dbReference type="SAM" id="MobiDB-lite"/>
    </source>
</evidence>